<evidence type="ECO:0000259" key="3">
    <source>
        <dbReference type="PROSITE" id="PS51178"/>
    </source>
</evidence>
<dbReference type="Proteomes" id="UP001303001">
    <property type="component" value="Chromosome"/>
</dbReference>
<reference evidence="4 5" key="1">
    <citation type="submission" date="2023-09" db="EMBL/GenBank/DDBJ databases">
        <title>Micromonospora halotolerans DSM 45598 genome sequence.</title>
        <authorList>
            <person name="Mo P."/>
        </authorList>
    </citation>
    <scope>NUCLEOTIDE SEQUENCE [LARGE SCALE GENOMIC DNA]</scope>
    <source>
        <strain evidence="4 5">DSM 45598</strain>
    </source>
</reference>
<accession>A0ABZ0A386</accession>
<keyword evidence="5" id="KW-1185">Reference proteome</keyword>
<dbReference type="InterPro" id="IPR005543">
    <property type="entry name" value="PASTA_dom"/>
</dbReference>
<keyword evidence="2" id="KW-0812">Transmembrane</keyword>
<evidence type="ECO:0000313" key="4">
    <source>
        <dbReference type="EMBL" id="WNM41885.1"/>
    </source>
</evidence>
<dbReference type="Gene3D" id="3.30.10.20">
    <property type="match status" value="2"/>
</dbReference>
<sequence>MTEARDVMTDEGYPDGQPGVRAESTRDRTRLLLGGGLAMVLLAVIGASGGWILAGEPDGPTPPPAAGPTAPTVDATTPAAAEPSTGDDRPTGTRTTKPAGLTVPQLVGTDFEQARRELRDRKLGWRLVFGSGSGRTVQRTSPDPGTPVKRGVTVTLWVAGPAPTVAVPDLLAQGCADAADDLVAAGLYPRYRTGRQGPVTAQDPVPGSAARWNDPVTLTCGDDPSTAPTASPLPSP</sequence>
<name>A0ABZ0A386_9ACTN</name>
<evidence type="ECO:0000256" key="2">
    <source>
        <dbReference type="SAM" id="Phobius"/>
    </source>
</evidence>
<dbReference type="Pfam" id="PF03793">
    <property type="entry name" value="PASTA"/>
    <property type="match status" value="2"/>
</dbReference>
<dbReference type="EMBL" id="CP134876">
    <property type="protein sequence ID" value="WNM41885.1"/>
    <property type="molecule type" value="Genomic_DNA"/>
</dbReference>
<dbReference type="PROSITE" id="PS51178">
    <property type="entry name" value="PASTA"/>
    <property type="match status" value="1"/>
</dbReference>
<feature type="region of interest" description="Disordered" evidence="1">
    <location>
        <begin position="192"/>
        <end position="236"/>
    </location>
</feature>
<dbReference type="SMART" id="SM00740">
    <property type="entry name" value="PASTA"/>
    <property type="match status" value="2"/>
</dbReference>
<keyword evidence="2" id="KW-0472">Membrane</keyword>
<feature type="region of interest" description="Disordered" evidence="1">
    <location>
        <begin position="55"/>
        <end position="101"/>
    </location>
</feature>
<protein>
    <submittedName>
        <fullName evidence="4">PASTA domain-containing protein</fullName>
    </submittedName>
</protein>
<feature type="domain" description="PASTA" evidence="3">
    <location>
        <begin position="97"/>
        <end position="160"/>
    </location>
</feature>
<keyword evidence="2" id="KW-1133">Transmembrane helix</keyword>
<dbReference type="CDD" id="cd06577">
    <property type="entry name" value="PASTA_pknB"/>
    <property type="match status" value="1"/>
</dbReference>
<dbReference type="RefSeq" id="WP_313723767.1">
    <property type="nucleotide sequence ID" value="NZ_CP134876.1"/>
</dbReference>
<dbReference type="SUPFAM" id="SSF54184">
    <property type="entry name" value="Penicillin-binding protein 2x (pbp-2x), c-terminal domain"/>
    <property type="match status" value="1"/>
</dbReference>
<proteinExistence type="predicted"/>
<evidence type="ECO:0000313" key="5">
    <source>
        <dbReference type="Proteomes" id="UP001303001"/>
    </source>
</evidence>
<feature type="compositionally biased region" description="Low complexity" evidence="1">
    <location>
        <begin position="67"/>
        <end position="83"/>
    </location>
</feature>
<feature type="region of interest" description="Disordered" evidence="1">
    <location>
        <begin position="1"/>
        <end position="24"/>
    </location>
</feature>
<feature type="transmembrane region" description="Helical" evidence="2">
    <location>
        <begin position="31"/>
        <end position="54"/>
    </location>
</feature>
<organism evidence="4 5">
    <name type="scientific">Micromonospora halotolerans</name>
    <dbReference type="NCBI Taxonomy" id="709879"/>
    <lineage>
        <taxon>Bacteria</taxon>
        <taxon>Bacillati</taxon>
        <taxon>Actinomycetota</taxon>
        <taxon>Actinomycetes</taxon>
        <taxon>Micromonosporales</taxon>
        <taxon>Micromonosporaceae</taxon>
        <taxon>Micromonospora</taxon>
    </lineage>
</organism>
<gene>
    <name evidence="4" type="ORF">RMN56_11335</name>
</gene>
<evidence type="ECO:0000256" key="1">
    <source>
        <dbReference type="SAM" id="MobiDB-lite"/>
    </source>
</evidence>